<comment type="caution">
    <text evidence="3">The sequence shown here is derived from an EMBL/GenBank/DDBJ whole genome shotgun (WGS) entry which is preliminary data.</text>
</comment>
<dbReference type="RefSeq" id="WP_026981323.1">
    <property type="nucleotide sequence ID" value="NZ_JRLW01000009.1"/>
</dbReference>
<proteinExistence type="predicted"/>
<evidence type="ECO:0000256" key="1">
    <source>
        <dbReference type="SAM" id="SignalP"/>
    </source>
</evidence>
<accession>A0A0A2MAV2</accession>
<name>A0A0A2MAV2_9FLAO</name>
<dbReference type="Pfam" id="PF19076">
    <property type="entry name" value="CshA_repeat"/>
    <property type="match status" value="1"/>
</dbReference>
<evidence type="ECO:0000259" key="2">
    <source>
        <dbReference type="Pfam" id="PF19076"/>
    </source>
</evidence>
<organism evidence="3 4">
    <name type="scientific">Flavobacterium suncheonense GH29-5 = DSM 17707</name>
    <dbReference type="NCBI Taxonomy" id="1121899"/>
    <lineage>
        <taxon>Bacteria</taxon>
        <taxon>Pseudomonadati</taxon>
        <taxon>Bacteroidota</taxon>
        <taxon>Flavobacteriia</taxon>
        <taxon>Flavobacteriales</taxon>
        <taxon>Flavobacteriaceae</taxon>
        <taxon>Flavobacterium</taxon>
    </lineage>
</organism>
<feature type="domain" description="CshA" evidence="2">
    <location>
        <begin position="778"/>
        <end position="851"/>
    </location>
</feature>
<keyword evidence="4" id="KW-1185">Reference proteome</keyword>
<evidence type="ECO:0000313" key="3">
    <source>
        <dbReference type="EMBL" id="KGO89399.1"/>
    </source>
</evidence>
<dbReference type="EMBL" id="JRLW01000009">
    <property type="protein sequence ID" value="KGO89399.1"/>
    <property type="molecule type" value="Genomic_DNA"/>
</dbReference>
<dbReference type="InterPro" id="IPR026341">
    <property type="entry name" value="T9SS_type_B"/>
</dbReference>
<dbReference type="eggNOG" id="COG2931">
    <property type="taxonomic scope" value="Bacteria"/>
</dbReference>
<dbReference type="NCBIfam" id="TIGR04131">
    <property type="entry name" value="Bac_Flav_CTERM"/>
    <property type="match status" value="1"/>
</dbReference>
<reference evidence="3 4" key="1">
    <citation type="submission" date="2013-09" db="EMBL/GenBank/DDBJ databases">
        <authorList>
            <person name="Zeng Z."/>
            <person name="Chen C."/>
        </authorList>
    </citation>
    <scope>NUCLEOTIDE SEQUENCE [LARGE SCALE GENOMIC DNA]</scope>
    <source>
        <strain evidence="3 4">GH29-5</strain>
    </source>
</reference>
<gene>
    <name evidence="3" type="ORF">Q764_08450</name>
</gene>
<protein>
    <recommendedName>
        <fullName evidence="2">CshA domain-containing protein</fullName>
    </recommendedName>
</protein>
<feature type="signal peptide" evidence="1">
    <location>
        <begin position="1"/>
        <end position="29"/>
    </location>
</feature>
<feature type="chain" id="PRO_5001991149" description="CshA domain-containing protein" evidence="1">
    <location>
        <begin position="30"/>
        <end position="1343"/>
    </location>
</feature>
<sequence length="1343" mass="143382">MKKTLHATLCHIVITTVLLLKFQASEAQCADSFIRPADGFQVQGWSPRCHNGTDGEIHFTGISSTAGPDDFTNQNYAVRILSGPNGATTIPITPNSASFTITGLAAGTYVLDIIDQCGGNSADKTVTLSNPPLNSSLTPATHIFKDITVHPALGECGNMLKFRITITSTNTAGDLICVFTNHNGNTLTHTKPIERTSQPANKVVFLDLEIPSLFFDEQNVTYTISNLCGTLQGGAITLPTTSDIIYGMPSIADTSDSQNQCLIGYDIKVFRDFMTNPVTVTVEEAANPGTTPLDFMGNPITPKTVNLLHLNSVPMGMATIVGLGLKYNTHYSITFTDACGKTVTKNMVQTVTPFNPAITCNTDSSVADTGGYFDDASLLKFNGVAISSNAVGPLTITVNSGPATYTTSSGTGNSATAAAIQYPYSTVFTSPFLNDYIANDYLKTFPPGTYNITITDACGKTYTFNHTVSCVRNFNLSHSLQTCGNVSENSIGIQLNIPKALLGTKATIYKTDGSIALTGIINSGAPFYYLAYSSLGTLTFNLPNNNQYFFRYGGVTETGELAEPAQFGGPGALPRLQGGYLYEYAFETALTPFRFEAIQACGTSVTMTATGGTAPYTFTVLDASGNVQLFPNQSAASFSGLTTGITYTAKAIDACGREFTQQFEVFALPVANIESITQPTCQNNTGSVTVNNLPSDWTITVNPGDLSYQGTASSFSINDLQPGAYTFTIQDNITTCTANQNLNAVLNAVPLCPIATDDSSPYQTGVAVSVDVLQNDTTGAVVNPATVSLVPQANSTNIITNNHNSIISMVVPSEGTWSVDPVTGQITFEPFPDFSGVPSAIAYNVQDYDNNTSNIATVSLDLLPIAVNDTAAYIPGSSITLDITANDTPGDLVNPATVSLILPDSPMPENPENTTQLLQITITDEGTWSINNTTGAATFTPIAGFSGIPTAQQYRVRDYEGNLSNMATIQLQLSCNFEVVCPTFPDTTVACYSEIPTGTQLTIAEFAMLGNADGSIGNTPCGVIKITASNSPFLGCNTTVERTYTITEYQDNNGNGIKDADENTILNTVVCSQVFHVNDTVAPVFNGTLPQDLTLEYSDSIPAALTLTASDNCGNPTVTFDEETVVGTCPDNTKIIRTWTAADICGNETVHTQTITIIDTTPPVFTGALPTDQTLECGDIPTAPTLTATDGFGEVSVTFEEQEVQGDCKSKYSLVRTWTATDSCGNTATHTQTLYFNCQIKVYNAVSPNGDGKNDIFYLEGIECYPRNTVEIFNRWGAKVFETTGYDNTSKVFRGKSEGKNTVSKNEALPTGTYFYILRYDFSANGNQNEQIEKTGYLYVVNQ</sequence>
<dbReference type="STRING" id="1121899.GCA_000430025_00307"/>
<evidence type="ECO:0000313" key="4">
    <source>
        <dbReference type="Proteomes" id="UP000030121"/>
    </source>
</evidence>
<dbReference type="eggNOG" id="COG2304">
    <property type="taxonomic scope" value="Bacteria"/>
</dbReference>
<dbReference type="OrthoDB" id="599464at2"/>
<dbReference type="Pfam" id="PF13585">
    <property type="entry name" value="CHU_C"/>
    <property type="match status" value="1"/>
</dbReference>
<dbReference type="InterPro" id="IPR026395">
    <property type="entry name" value="CshA_fibril"/>
</dbReference>
<dbReference type="NCBIfam" id="TIGR04225">
    <property type="entry name" value="CshA_fibril_rpt"/>
    <property type="match status" value="1"/>
</dbReference>
<dbReference type="Proteomes" id="UP000030121">
    <property type="component" value="Unassembled WGS sequence"/>
</dbReference>
<keyword evidence="1" id="KW-0732">Signal</keyword>
<dbReference type="eggNOG" id="COG5184">
    <property type="taxonomic scope" value="Bacteria"/>
</dbReference>